<feature type="transmembrane region" description="Helical" evidence="2">
    <location>
        <begin position="197"/>
        <end position="217"/>
    </location>
</feature>
<dbReference type="OrthoDB" id="4480814at2759"/>
<evidence type="ECO:0000313" key="4">
    <source>
        <dbReference type="EMBL" id="KAF2703871.1"/>
    </source>
</evidence>
<dbReference type="PANTHER" id="PTHR28019:SF3">
    <property type="entry name" value="INTEGRAL MEMBRANE PROTEIN (AFU_ORTHOLOGUE AFUA_6G07470)"/>
    <property type="match status" value="1"/>
</dbReference>
<keyword evidence="5" id="KW-1185">Reference proteome</keyword>
<dbReference type="Proteomes" id="UP000799428">
    <property type="component" value="Unassembled WGS sequence"/>
</dbReference>
<sequence length="321" mass="35128">MGKAGRFACIFVPMALTIASLLCLILVASGQLNKSNKVQRDLYFFKANTSEFVDNPRAKELLNNLNLDNNLLNALQNAQDKGNIKDFYTVGLWSYCEGDQDSDGKETITYCSERKNNFWFNPVDVWQLSNASSKAIFAKDGKMEKTLEVYHKVAGWMFSAYMIAIALTAAEFLVGIAAIFSRWGSLLTTIVSTAQSIFVFAAAITSTAIYSSMVGVFESALKPYNIHASLGKNMLTVVWLAVAFSTASGFFWTISICCCSGQSPHKKVSVEKTPYTYERVASPYLGASAGGAQQGHAMGTLPTPAHGTSGNTYEPFRHERV</sequence>
<proteinExistence type="predicted"/>
<dbReference type="GO" id="GO:0051285">
    <property type="term" value="C:cell cortex of cell tip"/>
    <property type="evidence" value="ECO:0007669"/>
    <property type="project" value="TreeGrafter"/>
</dbReference>
<dbReference type="GO" id="GO:0031505">
    <property type="term" value="P:fungal-type cell wall organization"/>
    <property type="evidence" value="ECO:0007669"/>
    <property type="project" value="TreeGrafter"/>
</dbReference>
<dbReference type="EMBL" id="MU005784">
    <property type="protein sequence ID" value="KAF2703871.1"/>
    <property type="molecule type" value="Genomic_DNA"/>
</dbReference>
<feature type="region of interest" description="Disordered" evidence="1">
    <location>
        <begin position="291"/>
        <end position="321"/>
    </location>
</feature>
<dbReference type="Pfam" id="PF06687">
    <property type="entry name" value="SUR7"/>
    <property type="match status" value="1"/>
</dbReference>
<feature type="transmembrane region" description="Helical" evidence="2">
    <location>
        <begin position="237"/>
        <end position="259"/>
    </location>
</feature>
<feature type="chain" id="PRO_5026119155" evidence="3">
    <location>
        <begin position="31"/>
        <end position="321"/>
    </location>
</feature>
<feature type="signal peptide" evidence="3">
    <location>
        <begin position="1"/>
        <end position="30"/>
    </location>
</feature>
<dbReference type="PANTHER" id="PTHR28019">
    <property type="entry name" value="CELL MEMBRANE PROTEIN YLR413W-RELATED"/>
    <property type="match status" value="1"/>
</dbReference>
<accession>A0A6G1JUH1</accession>
<gene>
    <name evidence="4" type="ORF">K504DRAFT_391367</name>
</gene>
<name>A0A6G1JUH1_9PLEO</name>
<evidence type="ECO:0000313" key="5">
    <source>
        <dbReference type="Proteomes" id="UP000799428"/>
    </source>
</evidence>
<dbReference type="GO" id="GO:0005886">
    <property type="term" value="C:plasma membrane"/>
    <property type="evidence" value="ECO:0007669"/>
    <property type="project" value="InterPro"/>
</dbReference>
<dbReference type="AlphaFoldDB" id="A0A6G1JUH1"/>
<keyword evidence="2" id="KW-0472">Membrane</keyword>
<evidence type="ECO:0000256" key="1">
    <source>
        <dbReference type="SAM" id="MobiDB-lite"/>
    </source>
</evidence>
<dbReference type="InterPro" id="IPR052413">
    <property type="entry name" value="SUR7_domain"/>
</dbReference>
<reference evidence="4" key="1">
    <citation type="journal article" date="2020" name="Stud. Mycol.">
        <title>101 Dothideomycetes genomes: a test case for predicting lifestyles and emergence of pathogens.</title>
        <authorList>
            <person name="Haridas S."/>
            <person name="Albert R."/>
            <person name="Binder M."/>
            <person name="Bloem J."/>
            <person name="Labutti K."/>
            <person name="Salamov A."/>
            <person name="Andreopoulos B."/>
            <person name="Baker S."/>
            <person name="Barry K."/>
            <person name="Bills G."/>
            <person name="Bluhm B."/>
            <person name="Cannon C."/>
            <person name="Castanera R."/>
            <person name="Culley D."/>
            <person name="Daum C."/>
            <person name="Ezra D."/>
            <person name="Gonzalez J."/>
            <person name="Henrissat B."/>
            <person name="Kuo A."/>
            <person name="Liang C."/>
            <person name="Lipzen A."/>
            <person name="Lutzoni F."/>
            <person name="Magnuson J."/>
            <person name="Mondo S."/>
            <person name="Nolan M."/>
            <person name="Ohm R."/>
            <person name="Pangilinan J."/>
            <person name="Park H.-J."/>
            <person name="Ramirez L."/>
            <person name="Alfaro M."/>
            <person name="Sun H."/>
            <person name="Tritt A."/>
            <person name="Yoshinaga Y."/>
            <person name="Zwiers L.-H."/>
            <person name="Turgeon B."/>
            <person name="Goodwin S."/>
            <person name="Spatafora J."/>
            <person name="Crous P."/>
            <person name="Grigoriev I."/>
        </authorList>
    </citation>
    <scope>NUCLEOTIDE SEQUENCE</scope>
    <source>
        <strain evidence="4">CBS 279.74</strain>
    </source>
</reference>
<evidence type="ECO:0000256" key="3">
    <source>
        <dbReference type="SAM" id="SignalP"/>
    </source>
</evidence>
<keyword evidence="2" id="KW-1133">Transmembrane helix</keyword>
<protein>
    <submittedName>
        <fullName evidence="4">Integral membrane protein-like protein</fullName>
    </submittedName>
</protein>
<keyword evidence="3" id="KW-0732">Signal</keyword>
<evidence type="ECO:0000256" key="2">
    <source>
        <dbReference type="SAM" id="Phobius"/>
    </source>
</evidence>
<feature type="transmembrane region" description="Helical" evidence="2">
    <location>
        <begin position="153"/>
        <end position="176"/>
    </location>
</feature>
<keyword evidence="2" id="KW-0812">Transmembrane</keyword>
<organism evidence="4 5">
    <name type="scientific">Pleomassaria siparia CBS 279.74</name>
    <dbReference type="NCBI Taxonomy" id="1314801"/>
    <lineage>
        <taxon>Eukaryota</taxon>
        <taxon>Fungi</taxon>
        <taxon>Dikarya</taxon>
        <taxon>Ascomycota</taxon>
        <taxon>Pezizomycotina</taxon>
        <taxon>Dothideomycetes</taxon>
        <taxon>Pleosporomycetidae</taxon>
        <taxon>Pleosporales</taxon>
        <taxon>Pleomassariaceae</taxon>
        <taxon>Pleomassaria</taxon>
    </lineage>
</organism>
<dbReference type="InterPro" id="IPR009571">
    <property type="entry name" value="SUR7/Rim9-like_fungi"/>
</dbReference>